<accession>A0A813EUG5</accession>
<protein>
    <submittedName>
        <fullName evidence="2">Uncharacterized protein</fullName>
    </submittedName>
</protein>
<feature type="non-terminal residue" evidence="2">
    <location>
        <position position="1"/>
    </location>
</feature>
<feature type="compositionally biased region" description="Basic and acidic residues" evidence="1">
    <location>
        <begin position="28"/>
        <end position="41"/>
    </location>
</feature>
<gene>
    <name evidence="2" type="ORF">PGLA1383_LOCUS23718</name>
</gene>
<dbReference type="OrthoDB" id="10251073at2759"/>
<feature type="region of interest" description="Disordered" evidence="1">
    <location>
        <begin position="1"/>
        <end position="51"/>
    </location>
</feature>
<comment type="caution">
    <text evidence="2">The sequence shown here is derived from an EMBL/GenBank/DDBJ whole genome shotgun (WGS) entry which is preliminary data.</text>
</comment>
<feature type="compositionally biased region" description="Basic and acidic residues" evidence="1">
    <location>
        <begin position="84"/>
        <end position="97"/>
    </location>
</feature>
<evidence type="ECO:0000313" key="3">
    <source>
        <dbReference type="Proteomes" id="UP000654075"/>
    </source>
</evidence>
<dbReference type="EMBL" id="CAJNNV010018071">
    <property type="protein sequence ID" value="CAE8605609.1"/>
    <property type="molecule type" value="Genomic_DNA"/>
</dbReference>
<organism evidence="2 3">
    <name type="scientific">Polarella glacialis</name>
    <name type="common">Dinoflagellate</name>
    <dbReference type="NCBI Taxonomy" id="89957"/>
    <lineage>
        <taxon>Eukaryota</taxon>
        <taxon>Sar</taxon>
        <taxon>Alveolata</taxon>
        <taxon>Dinophyceae</taxon>
        <taxon>Suessiales</taxon>
        <taxon>Suessiaceae</taxon>
        <taxon>Polarella</taxon>
    </lineage>
</organism>
<dbReference type="AlphaFoldDB" id="A0A813EUG5"/>
<name>A0A813EUG5_POLGL</name>
<sequence>MPSQVETKTRRAFFRSNAFTSLGQAGAKPDEAENSDTKLVREATPPRTHGRVSFLRTTWQHARNVHREQKDGIQNAAEESHEEADERATREVFKEEGNPVAQEVIVRDSGNVDR</sequence>
<evidence type="ECO:0000313" key="2">
    <source>
        <dbReference type="EMBL" id="CAE8605609.1"/>
    </source>
</evidence>
<feature type="region of interest" description="Disordered" evidence="1">
    <location>
        <begin position="68"/>
        <end position="100"/>
    </location>
</feature>
<dbReference type="Proteomes" id="UP000654075">
    <property type="component" value="Unassembled WGS sequence"/>
</dbReference>
<proteinExistence type="predicted"/>
<evidence type="ECO:0000256" key="1">
    <source>
        <dbReference type="SAM" id="MobiDB-lite"/>
    </source>
</evidence>
<keyword evidence="3" id="KW-1185">Reference proteome</keyword>
<reference evidence="2" key="1">
    <citation type="submission" date="2021-02" db="EMBL/GenBank/DDBJ databases">
        <authorList>
            <person name="Dougan E. K."/>
            <person name="Rhodes N."/>
            <person name="Thang M."/>
            <person name="Chan C."/>
        </authorList>
    </citation>
    <scope>NUCLEOTIDE SEQUENCE</scope>
</reference>